<keyword evidence="2" id="KW-0805">Transcription regulation</keyword>
<evidence type="ECO:0000256" key="4">
    <source>
        <dbReference type="ARBA" id="ARBA00023163"/>
    </source>
</evidence>
<dbReference type="EMBL" id="CP014587">
    <property type="protein sequence ID" value="ANZ77412.1"/>
    <property type="molecule type" value="Genomic_DNA"/>
</dbReference>
<protein>
    <submittedName>
        <fullName evidence="8">BA75_04396T0</fullName>
    </submittedName>
</protein>
<evidence type="ECO:0000256" key="6">
    <source>
        <dbReference type="SAM" id="MobiDB-lite"/>
    </source>
</evidence>
<dbReference type="AlphaFoldDB" id="A0A1B2JHE0"/>
<dbReference type="SMART" id="SM00353">
    <property type="entry name" value="HLH"/>
    <property type="match status" value="1"/>
</dbReference>
<dbReference type="Proteomes" id="UP000094565">
    <property type="component" value="Chromosome 4"/>
</dbReference>
<evidence type="ECO:0000256" key="1">
    <source>
        <dbReference type="ARBA" id="ARBA00004123"/>
    </source>
</evidence>
<dbReference type="PROSITE" id="PS50888">
    <property type="entry name" value="BHLH"/>
    <property type="match status" value="1"/>
</dbReference>
<accession>A0A1B2JHE0</accession>
<evidence type="ECO:0000313" key="8">
    <source>
        <dbReference type="EMBL" id="ANZ77412.1"/>
    </source>
</evidence>
<proteinExistence type="predicted"/>
<name>A0A1B2JHE0_PICPA</name>
<dbReference type="InterPro" id="IPR011598">
    <property type="entry name" value="bHLH_dom"/>
</dbReference>
<keyword evidence="3" id="KW-0238">DNA-binding</keyword>
<evidence type="ECO:0000256" key="3">
    <source>
        <dbReference type="ARBA" id="ARBA00023125"/>
    </source>
</evidence>
<keyword evidence="5" id="KW-0539">Nucleus</keyword>
<evidence type="ECO:0000313" key="9">
    <source>
        <dbReference type="Proteomes" id="UP000094565"/>
    </source>
</evidence>
<keyword evidence="4" id="KW-0804">Transcription</keyword>
<dbReference type="GO" id="GO:0000978">
    <property type="term" value="F:RNA polymerase II cis-regulatory region sequence-specific DNA binding"/>
    <property type="evidence" value="ECO:0007669"/>
    <property type="project" value="TreeGrafter"/>
</dbReference>
<dbReference type="Gene3D" id="4.10.280.10">
    <property type="entry name" value="Helix-loop-helix DNA-binding domain"/>
    <property type="match status" value="1"/>
</dbReference>
<feature type="region of interest" description="Disordered" evidence="6">
    <location>
        <begin position="221"/>
        <end position="248"/>
    </location>
</feature>
<dbReference type="PANTHER" id="PTHR45776:SF2">
    <property type="entry name" value="MIP04163P"/>
    <property type="match status" value="1"/>
</dbReference>
<reference evidence="8 9" key="1">
    <citation type="submission" date="2016-02" db="EMBL/GenBank/DDBJ databases">
        <title>Comparative genomic and transcriptomic foundation for Pichia pastoris.</title>
        <authorList>
            <person name="Love K.R."/>
            <person name="Shah K.A."/>
            <person name="Whittaker C.A."/>
            <person name="Wu J."/>
            <person name="Bartlett M.C."/>
            <person name="Ma D."/>
            <person name="Leeson R.L."/>
            <person name="Priest M."/>
            <person name="Young S.K."/>
            <person name="Love J.C."/>
        </authorList>
    </citation>
    <scope>NUCLEOTIDE SEQUENCE [LARGE SCALE GENOMIC DNA]</scope>
    <source>
        <strain evidence="8 9">ATCC 28485</strain>
    </source>
</reference>
<dbReference type="OrthoDB" id="690068at2759"/>
<dbReference type="SUPFAM" id="SSF47459">
    <property type="entry name" value="HLH, helix-loop-helix DNA-binding domain"/>
    <property type="match status" value="1"/>
</dbReference>
<sequence>MAQEAPFDLFTDTTNDSHERKSSISYNDDDFDKFLNFEQIDSMSPLQEDPTDSHLMSKMITGGEAFEEPFDLQSQQNLHQDLESFSSSANQSYQPQDQQYGFQASNFDIDTSIATSSGNYNAGLLNSQYFSPRIKPTVGRPGAAISPLPGTLSTSQVTQPATSYASVSHGSSTSEAIKIASPPYDLGSDAGTSFGTPFGTSFGAESYNSLDNSYIKSPSFKGSLGSPGTAPGSLSSKSALNREEKMRRRREFHNAVERRRRDLIKEKIKELGSLIPPPFLYDRAGSNKELKANKSVILSKTLQYIEKLSEIKASQDIRLKHLHECIEVYETIDPNNNFLEVPN</sequence>
<feature type="domain" description="BHLH" evidence="7">
    <location>
        <begin position="248"/>
        <end position="308"/>
    </location>
</feature>
<dbReference type="PANTHER" id="PTHR45776">
    <property type="entry name" value="MIP04163P"/>
    <property type="match status" value="1"/>
</dbReference>
<gene>
    <name evidence="8" type="primary">RTG3</name>
    <name evidence="8" type="ORF">ATY40_BA7504396</name>
</gene>
<comment type="subcellular location">
    <subcellularLocation>
        <location evidence="1">Nucleus</location>
    </subcellularLocation>
</comment>
<organism evidence="8 9">
    <name type="scientific">Komagataella pastoris</name>
    <name type="common">Yeast</name>
    <name type="synonym">Pichia pastoris</name>
    <dbReference type="NCBI Taxonomy" id="4922"/>
    <lineage>
        <taxon>Eukaryota</taxon>
        <taxon>Fungi</taxon>
        <taxon>Dikarya</taxon>
        <taxon>Ascomycota</taxon>
        <taxon>Saccharomycotina</taxon>
        <taxon>Pichiomycetes</taxon>
        <taxon>Pichiales</taxon>
        <taxon>Pichiaceae</taxon>
        <taxon>Komagataella</taxon>
    </lineage>
</organism>
<evidence type="ECO:0000256" key="5">
    <source>
        <dbReference type="ARBA" id="ARBA00023242"/>
    </source>
</evidence>
<dbReference type="InterPro" id="IPR036638">
    <property type="entry name" value="HLH_DNA-bd_sf"/>
</dbReference>
<dbReference type="GO" id="GO:0046983">
    <property type="term" value="F:protein dimerization activity"/>
    <property type="evidence" value="ECO:0007669"/>
    <property type="project" value="InterPro"/>
</dbReference>
<feature type="region of interest" description="Disordered" evidence="6">
    <location>
        <begin position="1"/>
        <end position="24"/>
    </location>
</feature>
<evidence type="ECO:0000259" key="7">
    <source>
        <dbReference type="PROSITE" id="PS50888"/>
    </source>
</evidence>
<dbReference type="CDD" id="cd11387">
    <property type="entry name" value="bHLHzip_USF_MITF"/>
    <property type="match status" value="1"/>
</dbReference>
<dbReference type="GO" id="GO:0005634">
    <property type="term" value="C:nucleus"/>
    <property type="evidence" value="ECO:0007669"/>
    <property type="project" value="UniProtKB-SubCell"/>
</dbReference>
<dbReference type="Pfam" id="PF00010">
    <property type="entry name" value="HLH"/>
    <property type="match status" value="1"/>
</dbReference>
<keyword evidence="9" id="KW-1185">Reference proteome</keyword>
<evidence type="ECO:0000256" key="2">
    <source>
        <dbReference type="ARBA" id="ARBA00023015"/>
    </source>
</evidence>
<dbReference type="GO" id="GO:0000981">
    <property type="term" value="F:DNA-binding transcription factor activity, RNA polymerase II-specific"/>
    <property type="evidence" value="ECO:0007669"/>
    <property type="project" value="TreeGrafter"/>
</dbReference>